<keyword evidence="2" id="KW-0732">Signal</keyword>
<dbReference type="AlphaFoldDB" id="A0A1S2M969"/>
<feature type="active site" description="Proton acceptor" evidence="7">
    <location>
        <position position="151"/>
    </location>
</feature>
<accession>A0A1S2M969</accession>
<keyword evidence="6" id="KW-0961">Cell wall biogenesis/degradation</keyword>
<feature type="active site" description="Acyl-ester intermediate" evidence="7">
    <location>
        <position position="148"/>
    </location>
</feature>
<dbReference type="EMBL" id="MLQS01000001">
    <property type="protein sequence ID" value="OIJ21332.1"/>
    <property type="molecule type" value="Genomic_DNA"/>
</dbReference>
<evidence type="ECO:0000256" key="9">
    <source>
        <dbReference type="RuleBase" id="RU004016"/>
    </source>
</evidence>
<feature type="domain" description="Peptidase S11 D-alanyl-D-alanine carboxypeptidase A N-terminal" evidence="10">
    <location>
        <begin position="116"/>
        <end position="348"/>
    </location>
</feature>
<evidence type="ECO:0000256" key="5">
    <source>
        <dbReference type="ARBA" id="ARBA00022984"/>
    </source>
</evidence>
<dbReference type="OrthoDB" id="9791132at2"/>
<evidence type="ECO:0000256" key="7">
    <source>
        <dbReference type="PIRSR" id="PIRSR618044-1"/>
    </source>
</evidence>
<proteinExistence type="inferred from homology"/>
<dbReference type="GO" id="GO:0071555">
    <property type="term" value="P:cell wall organization"/>
    <property type="evidence" value="ECO:0007669"/>
    <property type="project" value="UniProtKB-KW"/>
</dbReference>
<dbReference type="GO" id="GO:0008360">
    <property type="term" value="P:regulation of cell shape"/>
    <property type="evidence" value="ECO:0007669"/>
    <property type="project" value="UniProtKB-KW"/>
</dbReference>
<evidence type="ECO:0000256" key="8">
    <source>
        <dbReference type="PIRSR" id="PIRSR618044-2"/>
    </source>
</evidence>
<feature type="binding site" evidence="8">
    <location>
        <position position="320"/>
    </location>
    <ligand>
        <name>substrate</name>
    </ligand>
</feature>
<sequence>MRKVVAKMIFIILTCGFISTIVPESFIVQAAKKETIVAQVERFLIDNSSSKHPQITYQGSTFYPLSEFLTIYNGELYIENSKAFFTLPLQLNNGINSTPYINPTKIRPIEKQINFKETVQAEAAIIIENTPDNIFFSKNSNEKLYPASTTKIMTALLALELGNISDTVIVSEEIESIPFDSSKAHIRPGDVLTLEQLLYGLMVPSGNDAAVAVACHIAGSEKNFVKMMNEKAMEIGAVNTQFVNSHGYHDPDQYTTAEDLAKIGLYAAQYKDFLPLVSTPTYRANFHREDGEIVVRNWRATNQQIRKQSPYYDETVTGGKTGYTSASKHTLVSFAKENGYDYVTVILQGHPYERYVDTSKLFERAITERTIYNETNKQKITIENLNSTLTFGNKVLANYEHIFMYNNQLYVNEDVLHRFLDEVNTINKVRYNLILPMLKDNLYLHNGKFPLQLRSIHGLYNHRFDFFQQKEKDIISTALNR</sequence>
<name>A0A1S2M969_9BACI</name>
<dbReference type="Pfam" id="PF00768">
    <property type="entry name" value="Peptidase_S11"/>
    <property type="match status" value="1"/>
</dbReference>
<dbReference type="STRING" id="472963.BKP45_00695"/>
<evidence type="ECO:0000256" key="3">
    <source>
        <dbReference type="ARBA" id="ARBA00022801"/>
    </source>
</evidence>
<dbReference type="Proteomes" id="UP000180057">
    <property type="component" value="Unassembled WGS sequence"/>
</dbReference>
<dbReference type="PANTHER" id="PTHR21581:SF33">
    <property type="entry name" value="D-ALANYL-D-ALANINE CARBOXYPEPTIDASE DACB"/>
    <property type="match status" value="1"/>
</dbReference>
<evidence type="ECO:0000256" key="1">
    <source>
        <dbReference type="ARBA" id="ARBA00007164"/>
    </source>
</evidence>
<evidence type="ECO:0000256" key="4">
    <source>
        <dbReference type="ARBA" id="ARBA00022960"/>
    </source>
</evidence>
<feature type="active site" evidence="7">
    <location>
        <position position="205"/>
    </location>
</feature>
<evidence type="ECO:0000313" key="12">
    <source>
        <dbReference type="Proteomes" id="UP000180057"/>
    </source>
</evidence>
<comment type="caution">
    <text evidence="11">The sequence shown here is derived from an EMBL/GenBank/DDBJ whole genome shotgun (WGS) entry which is preliminary data.</text>
</comment>
<dbReference type="InterPro" id="IPR012338">
    <property type="entry name" value="Beta-lactam/transpept-like"/>
</dbReference>
<dbReference type="RefSeq" id="WP_071387951.1">
    <property type="nucleotide sequence ID" value="NZ_MLQS01000001.1"/>
</dbReference>
<dbReference type="Gene3D" id="3.40.710.10">
    <property type="entry name" value="DD-peptidase/beta-lactamase superfamily"/>
    <property type="match status" value="1"/>
</dbReference>
<dbReference type="GO" id="GO:0006508">
    <property type="term" value="P:proteolysis"/>
    <property type="evidence" value="ECO:0007669"/>
    <property type="project" value="InterPro"/>
</dbReference>
<keyword evidence="3" id="KW-0378">Hydrolase</keyword>
<evidence type="ECO:0000256" key="2">
    <source>
        <dbReference type="ARBA" id="ARBA00022729"/>
    </source>
</evidence>
<reference evidence="11 12" key="1">
    <citation type="submission" date="2016-10" db="EMBL/GenBank/DDBJ databases">
        <title>Draft genome sequences of four alkaliphilic bacteria belonging to the Anaerobacillus genus.</title>
        <authorList>
            <person name="Bassil N.M."/>
            <person name="Lloyd J.R."/>
        </authorList>
    </citation>
    <scope>NUCLEOTIDE SEQUENCE [LARGE SCALE GENOMIC DNA]</scope>
    <source>
        <strain evidence="11 12">DSM 22531</strain>
    </source>
</reference>
<dbReference type="InterPro" id="IPR018044">
    <property type="entry name" value="Peptidase_S11"/>
</dbReference>
<dbReference type="SUPFAM" id="SSF56601">
    <property type="entry name" value="beta-lactamase/transpeptidase-like"/>
    <property type="match status" value="1"/>
</dbReference>
<dbReference type="InterPro" id="IPR001967">
    <property type="entry name" value="Peptidase_S11_N"/>
</dbReference>
<dbReference type="PANTHER" id="PTHR21581">
    <property type="entry name" value="D-ALANYL-D-ALANINE CARBOXYPEPTIDASE"/>
    <property type="match status" value="1"/>
</dbReference>
<dbReference type="GO" id="GO:0009002">
    <property type="term" value="F:serine-type D-Ala-D-Ala carboxypeptidase activity"/>
    <property type="evidence" value="ECO:0007669"/>
    <property type="project" value="InterPro"/>
</dbReference>
<dbReference type="PRINTS" id="PR00725">
    <property type="entry name" value="DADACBPTASE1"/>
</dbReference>
<protein>
    <recommendedName>
        <fullName evidence="10">Peptidase S11 D-alanyl-D-alanine carboxypeptidase A N-terminal domain-containing protein</fullName>
    </recommendedName>
</protein>
<comment type="similarity">
    <text evidence="1 9">Belongs to the peptidase S11 family.</text>
</comment>
<dbReference type="GO" id="GO:0009252">
    <property type="term" value="P:peptidoglycan biosynthetic process"/>
    <property type="evidence" value="ECO:0007669"/>
    <property type="project" value="UniProtKB-KW"/>
</dbReference>
<evidence type="ECO:0000313" key="11">
    <source>
        <dbReference type="EMBL" id="OIJ21332.1"/>
    </source>
</evidence>
<keyword evidence="4" id="KW-0133">Cell shape</keyword>
<evidence type="ECO:0000259" key="10">
    <source>
        <dbReference type="Pfam" id="PF00768"/>
    </source>
</evidence>
<gene>
    <name evidence="11" type="ORF">BKP45_00695</name>
</gene>
<keyword evidence="5" id="KW-0573">Peptidoglycan synthesis</keyword>
<organism evidence="11 12">
    <name type="scientific">Anaerobacillus alkalidiazotrophicus</name>
    <dbReference type="NCBI Taxonomy" id="472963"/>
    <lineage>
        <taxon>Bacteria</taxon>
        <taxon>Bacillati</taxon>
        <taxon>Bacillota</taxon>
        <taxon>Bacilli</taxon>
        <taxon>Bacillales</taxon>
        <taxon>Bacillaceae</taxon>
        <taxon>Anaerobacillus</taxon>
    </lineage>
</organism>
<evidence type="ECO:0000256" key="6">
    <source>
        <dbReference type="ARBA" id="ARBA00023316"/>
    </source>
</evidence>
<keyword evidence="12" id="KW-1185">Reference proteome</keyword>